<reference evidence="4 5" key="1">
    <citation type="submission" date="2020-09" db="EMBL/GenBank/DDBJ databases">
        <title>Novel species of Mucilaginibacter isolated from a glacier on the Tibetan Plateau.</title>
        <authorList>
            <person name="Liu Q."/>
            <person name="Xin Y.-H."/>
        </authorList>
    </citation>
    <scope>NUCLEOTIDE SEQUENCE [LARGE SCALE GENOMIC DNA]</scope>
    <source>
        <strain evidence="4 5">ZT4R22</strain>
    </source>
</reference>
<feature type="chain" id="PRO_5046657553" evidence="3">
    <location>
        <begin position="21"/>
        <end position="336"/>
    </location>
</feature>
<dbReference type="Pfam" id="PF24681">
    <property type="entry name" value="Kelch_KLHDC2_KLHL20_DRC7"/>
    <property type="match status" value="1"/>
</dbReference>
<evidence type="ECO:0000313" key="5">
    <source>
        <dbReference type="Proteomes" id="UP000606600"/>
    </source>
</evidence>
<proteinExistence type="predicted"/>
<dbReference type="PANTHER" id="PTHR24412:SF441">
    <property type="entry name" value="KELCH-LIKE PROTEIN 28"/>
    <property type="match status" value="1"/>
</dbReference>
<keyword evidence="5" id="KW-1185">Reference proteome</keyword>
<dbReference type="SMART" id="SM00612">
    <property type="entry name" value="Kelch"/>
    <property type="match status" value="4"/>
</dbReference>
<keyword evidence="2" id="KW-0677">Repeat</keyword>
<dbReference type="InterPro" id="IPR006652">
    <property type="entry name" value="Kelch_1"/>
</dbReference>
<dbReference type="PANTHER" id="PTHR24412">
    <property type="entry name" value="KELCH PROTEIN"/>
    <property type="match status" value="1"/>
</dbReference>
<dbReference type="EMBL" id="JACWMY010000009">
    <property type="protein sequence ID" value="MBD1365735.1"/>
    <property type="molecule type" value="Genomic_DNA"/>
</dbReference>
<feature type="signal peptide" evidence="3">
    <location>
        <begin position="1"/>
        <end position="20"/>
    </location>
</feature>
<evidence type="ECO:0000313" key="4">
    <source>
        <dbReference type="EMBL" id="MBD1365735.1"/>
    </source>
</evidence>
<dbReference type="RefSeq" id="WP_191190390.1">
    <property type="nucleotide sequence ID" value="NZ_JACWMY010000009.1"/>
</dbReference>
<evidence type="ECO:0000256" key="3">
    <source>
        <dbReference type="SAM" id="SignalP"/>
    </source>
</evidence>
<sequence length="336" mass="36613">MKRVTIFCCLIAFISAAAFTGLGKGDGTWEVLKTKNKLSGRSECSFVSTEEGIFLIGGEGPAMTVEDLDLVTLTWVKKAMAPVTMHHLQAVGYNNKIYVLGAFTSGTYPDQASITNVYVYDTQYDMWEIGGDIPADRRRAGAGAAEYKGKLYLVAGITHGHNSGTNGMFDEYDPATKKWKSLPDAPHIRDHAAAVVVGDKLYAIGGRNTSYHEKDNFRAFFSKVELNVDCYDFKKRKWSTLEAKLPMGTGGGTAVNLDGKIYYMGGERAIDSQPNGPQKDTYYYDPAKGGEWIKTADLNEARNGVGGTVHEHKIYIAGGAGGGDIAVEVFNLKEQK</sequence>
<protein>
    <submittedName>
        <fullName evidence="4">Galactose oxidase</fullName>
    </submittedName>
</protein>
<keyword evidence="3" id="KW-0732">Signal</keyword>
<dbReference type="Gene3D" id="2.120.10.80">
    <property type="entry name" value="Kelch-type beta propeller"/>
    <property type="match status" value="2"/>
</dbReference>
<comment type="caution">
    <text evidence="4">The sequence shown here is derived from an EMBL/GenBank/DDBJ whole genome shotgun (WGS) entry which is preliminary data.</text>
</comment>
<name>A0ABR7WTV3_9SPHI</name>
<dbReference type="SUPFAM" id="SSF117281">
    <property type="entry name" value="Kelch motif"/>
    <property type="match status" value="1"/>
</dbReference>
<gene>
    <name evidence="4" type="ORF">IDJ77_18105</name>
</gene>
<evidence type="ECO:0000256" key="2">
    <source>
        <dbReference type="ARBA" id="ARBA00022737"/>
    </source>
</evidence>
<dbReference type="InterPro" id="IPR015915">
    <property type="entry name" value="Kelch-typ_b-propeller"/>
</dbReference>
<accession>A0ABR7WTV3</accession>
<dbReference type="Proteomes" id="UP000606600">
    <property type="component" value="Unassembled WGS sequence"/>
</dbReference>
<evidence type="ECO:0000256" key="1">
    <source>
        <dbReference type="ARBA" id="ARBA00022441"/>
    </source>
</evidence>
<organism evidence="4 5">
    <name type="scientific">Mucilaginibacter pankratovii</name>
    <dbReference type="NCBI Taxonomy" id="2772110"/>
    <lineage>
        <taxon>Bacteria</taxon>
        <taxon>Pseudomonadati</taxon>
        <taxon>Bacteroidota</taxon>
        <taxon>Sphingobacteriia</taxon>
        <taxon>Sphingobacteriales</taxon>
        <taxon>Sphingobacteriaceae</taxon>
        <taxon>Mucilaginibacter</taxon>
    </lineage>
</organism>
<keyword evidence="1" id="KW-0880">Kelch repeat</keyword>